<dbReference type="AlphaFoldDB" id="A0A9N9LM20"/>
<evidence type="ECO:0000313" key="2">
    <source>
        <dbReference type="Proteomes" id="UP000701801"/>
    </source>
</evidence>
<proteinExistence type="predicted"/>
<reference evidence="1" key="1">
    <citation type="submission" date="2021-07" db="EMBL/GenBank/DDBJ databases">
        <authorList>
            <person name="Durling M."/>
        </authorList>
    </citation>
    <scope>NUCLEOTIDE SEQUENCE</scope>
</reference>
<comment type="caution">
    <text evidence="1">The sequence shown here is derived from an EMBL/GenBank/DDBJ whole genome shotgun (WGS) entry which is preliminary data.</text>
</comment>
<name>A0A9N9LM20_9HELO</name>
<organism evidence="1 2">
    <name type="scientific">Hymenoscyphus albidus</name>
    <dbReference type="NCBI Taxonomy" id="595503"/>
    <lineage>
        <taxon>Eukaryota</taxon>
        <taxon>Fungi</taxon>
        <taxon>Dikarya</taxon>
        <taxon>Ascomycota</taxon>
        <taxon>Pezizomycotina</taxon>
        <taxon>Leotiomycetes</taxon>
        <taxon>Helotiales</taxon>
        <taxon>Helotiaceae</taxon>
        <taxon>Hymenoscyphus</taxon>
    </lineage>
</organism>
<accession>A0A9N9LM20</accession>
<sequence>MTFTTDLLHSTSKVFIEAMPIAHLHLALVSQDRDRNHRDLCFLKKEVRGIMFVVERKGFVL</sequence>
<dbReference type="EMBL" id="CAJVRM010000166">
    <property type="protein sequence ID" value="CAG8976203.1"/>
    <property type="molecule type" value="Genomic_DNA"/>
</dbReference>
<dbReference type="Proteomes" id="UP000701801">
    <property type="component" value="Unassembled WGS sequence"/>
</dbReference>
<keyword evidence="2" id="KW-1185">Reference proteome</keyword>
<evidence type="ECO:0000313" key="1">
    <source>
        <dbReference type="EMBL" id="CAG8976203.1"/>
    </source>
</evidence>
<gene>
    <name evidence="1" type="ORF">HYALB_00011134</name>
</gene>
<protein>
    <submittedName>
        <fullName evidence="1">Uncharacterized protein</fullName>
    </submittedName>
</protein>